<reference evidence="2" key="1">
    <citation type="submission" date="2022-06" db="EMBL/GenBank/DDBJ databases">
        <title>Complete genome sequences of two strains of the flax pathogen Septoria linicola.</title>
        <authorList>
            <person name="Lapalu N."/>
            <person name="Simon A."/>
            <person name="Demenou B."/>
            <person name="Paumier D."/>
            <person name="Guillot M.-P."/>
            <person name="Gout L."/>
            <person name="Valade R."/>
        </authorList>
    </citation>
    <scope>NUCLEOTIDE SEQUENCE</scope>
    <source>
        <strain evidence="2">SE15195</strain>
    </source>
</reference>
<keyword evidence="1" id="KW-0732">Signal</keyword>
<organism evidence="2 3">
    <name type="scientific">Septoria linicola</name>
    <dbReference type="NCBI Taxonomy" id="215465"/>
    <lineage>
        <taxon>Eukaryota</taxon>
        <taxon>Fungi</taxon>
        <taxon>Dikarya</taxon>
        <taxon>Ascomycota</taxon>
        <taxon>Pezizomycotina</taxon>
        <taxon>Dothideomycetes</taxon>
        <taxon>Dothideomycetidae</taxon>
        <taxon>Mycosphaerellales</taxon>
        <taxon>Mycosphaerellaceae</taxon>
        <taxon>Septoria</taxon>
    </lineage>
</organism>
<dbReference type="AlphaFoldDB" id="A0A9Q9EH92"/>
<keyword evidence="3" id="KW-1185">Reference proteome</keyword>
<dbReference type="Proteomes" id="UP001056384">
    <property type="component" value="Chromosome 2"/>
</dbReference>
<sequence length="110" mass="11941">MSPTFCQIILLFILPFASAWRLTFYSGIGCRGQRIAIRTPTQECTEPSEGMSATTTSVLVQKEPGDLDSEIMAFYQLSVCAPTPFATSEGGCVRVSSASSFRGYRVATKL</sequence>
<feature type="chain" id="PRO_5040392646" description="Secreted protein" evidence="1">
    <location>
        <begin position="20"/>
        <end position="110"/>
    </location>
</feature>
<accession>A0A9Q9EH92</accession>
<proteinExistence type="predicted"/>
<protein>
    <recommendedName>
        <fullName evidence="4">Secreted protein</fullName>
    </recommendedName>
</protein>
<evidence type="ECO:0008006" key="4">
    <source>
        <dbReference type="Google" id="ProtNLM"/>
    </source>
</evidence>
<gene>
    <name evidence="2" type="ORF">Slin15195_G029860</name>
</gene>
<dbReference type="EMBL" id="CP099419">
    <property type="protein sequence ID" value="USW49667.1"/>
    <property type="molecule type" value="Genomic_DNA"/>
</dbReference>
<evidence type="ECO:0000256" key="1">
    <source>
        <dbReference type="SAM" id="SignalP"/>
    </source>
</evidence>
<evidence type="ECO:0000313" key="3">
    <source>
        <dbReference type="Proteomes" id="UP001056384"/>
    </source>
</evidence>
<feature type="signal peptide" evidence="1">
    <location>
        <begin position="1"/>
        <end position="19"/>
    </location>
</feature>
<name>A0A9Q9EH92_9PEZI</name>
<evidence type="ECO:0000313" key="2">
    <source>
        <dbReference type="EMBL" id="USW49667.1"/>
    </source>
</evidence>